<dbReference type="EMBL" id="AWVH01000035">
    <property type="protein sequence ID" value="ERJ92464.1"/>
    <property type="molecule type" value="Genomic_DNA"/>
</dbReference>
<sequence length="65" mass="7518">MEDEGTTITSPAQVKKIKQVSLLQRSIPAMRRKTAENHCIKFCLLTYKNKKEAEASFFHVIIFTF</sequence>
<evidence type="ECO:0000313" key="1">
    <source>
        <dbReference type="EMBL" id="ERJ92464.1"/>
    </source>
</evidence>
<keyword evidence="2" id="KW-1185">Reference proteome</keyword>
<accession>A0ABN0NY17</accession>
<reference evidence="1 2" key="1">
    <citation type="submission" date="2013-08" db="EMBL/GenBank/DDBJ databases">
        <authorList>
            <person name="Weinstock G."/>
            <person name="Sodergren E."/>
            <person name="Wylie T."/>
            <person name="Fulton L."/>
            <person name="Fulton R."/>
            <person name="Fronick C."/>
            <person name="O'Laughlin M."/>
            <person name="Godfrey J."/>
            <person name="Miner T."/>
            <person name="Herter B."/>
            <person name="Appelbaum E."/>
            <person name="Cordes M."/>
            <person name="Lek S."/>
            <person name="Wollam A."/>
            <person name="Pepin K.H."/>
            <person name="Palsikar V.B."/>
            <person name="Mitreva M."/>
            <person name="Wilson R.K."/>
        </authorList>
    </citation>
    <scope>NUCLEOTIDE SEQUENCE [LARGE SCALE GENOMIC DNA]</scope>
    <source>
        <strain evidence="1 2">ATCC 700332</strain>
    </source>
</reference>
<proteinExistence type="predicted"/>
<comment type="caution">
    <text evidence="1">The sequence shown here is derived from an EMBL/GenBank/DDBJ whole genome shotgun (WGS) entry which is preliminary data.</text>
</comment>
<name>A0ABN0NY17_TRELE</name>
<protein>
    <submittedName>
        <fullName evidence="1">Uncharacterized protein</fullName>
    </submittedName>
</protein>
<evidence type="ECO:0000313" key="2">
    <source>
        <dbReference type="Proteomes" id="UP000016649"/>
    </source>
</evidence>
<gene>
    <name evidence="1" type="ORF">HMPREF9193_01439</name>
</gene>
<organism evidence="1 2">
    <name type="scientific">Treponema lecithinolyticum ATCC 700332</name>
    <dbReference type="NCBI Taxonomy" id="1321815"/>
    <lineage>
        <taxon>Bacteria</taxon>
        <taxon>Pseudomonadati</taxon>
        <taxon>Spirochaetota</taxon>
        <taxon>Spirochaetia</taxon>
        <taxon>Spirochaetales</taxon>
        <taxon>Treponemataceae</taxon>
        <taxon>Treponema</taxon>
    </lineage>
</organism>
<dbReference type="Proteomes" id="UP000016649">
    <property type="component" value="Unassembled WGS sequence"/>
</dbReference>